<dbReference type="Gene3D" id="1.10.10.10">
    <property type="entry name" value="Winged helix-like DNA-binding domain superfamily/Winged helix DNA-binding domain"/>
    <property type="match status" value="1"/>
</dbReference>
<dbReference type="Pfam" id="PF00891">
    <property type="entry name" value="Methyltransf_2"/>
    <property type="match status" value="1"/>
</dbReference>
<dbReference type="GO" id="GO:0046983">
    <property type="term" value="F:protein dimerization activity"/>
    <property type="evidence" value="ECO:0007669"/>
    <property type="project" value="InterPro"/>
</dbReference>
<dbReference type="PANTHER" id="PTHR11746">
    <property type="entry name" value="O-METHYLTRANSFERASE"/>
    <property type="match status" value="1"/>
</dbReference>
<dbReference type="SUPFAM" id="SSF46785">
    <property type="entry name" value="Winged helix' DNA-binding domain"/>
    <property type="match status" value="1"/>
</dbReference>
<dbReference type="ExpressionAtlas" id="A0A2K3NEC3">
    <property type="expression patterns" value="baseline"/>
</dbReference>
<dbReference type="STRING" id="57577.A0A2K3NEC3"/>
<evidence type="ECO:0000256" key="1">
    <source>
        <dbReference type="ARBA" id="ARBA00004928"/>
    </source>
</evidence>
<dbReference type="InterPro" id="IPR012967">
    <property type="entry name" value="COMT_dimerisation"/>
</dbReference>
<evidence type="ECO:0000259" key="10">
    <source>
        <dbReference type="Pfam" id="PF08100"/>
    </source>
</evidence>
<dbReference type="Pfam" id="PF08100">
    <property type="entry name" value="Dimerisation"/>
    <property type="match status" value="1"/>
</dbReference>
<dbReference type="InterPro" id="IPR001077">
    <property type="entry name" value="COMT_C"/>
</dbReference>
<sequence length="372" mass="41202">MSPSQETIKGEASHISQEGDVQNEDGIVFALNLISSIMLPLTVRSAVELGIFDILAQEGKDAKLSANDIAFKIGSKNREAPTMLNRLLRLLASHSMLYCSLSEDQQGLTSPQMLYSLAPVSKYFVTDIDGVSFGPTLNLPLDKIFLGSWNEMKGAIMEGGIPFNRVYGMHAFEYPVVDPRFNDVFNNAMVNCTTIVMKRVLEIYEGFEHINRLVDVGGGLGINIKLITSKYPNIHGVNFDLPHVLEHAPTYPGVTHVGGDMFESVPDGDAIFLKWILHDWSDEHCLKLLKNCHKAIPNDGKVIVVDSIIPILPESTMVAKTGFQADLMMMAQNPGGKERTKDEFMELALGSGFSDIKFACYFSGFWVMEFIK</sequence>
<proteinExistence type="predicted"/>
<dbReference type="EMBL" id="ASHM01020026">
    <property type="protein sequence ID" value="PNY01373.1"/>
    <property type="molecule type" value="Genomic_DNA"/>
</dbReference>
<name>A0A2K3NEC3_TRIPR</name>
<reference evidence="11 12" key="2">
    <citation type="journal article" date="2017" name="Front. Plant Sci.">
        <title>Gene Classification and Mining of Molecular Markers Useful in Red Clover (Trifolium pratense) Breeding.</title>
        <authorList>
            <person name="Istvanek J."/>
            <person name="Dluhosova J."/>
            <person name="Dluhos P."/>
            <person name="Patkova L."/>
            <person name="Nedelnik J."/>
            <person name="Repkova J."/>
        </authorList>
    </citation>
    <scope>NUCLEOTIDE SEQUENCE [LARGE SCALE GENOMIC DNA]</scope>
    <source>
        <strain evidence="12">cv. Tatra</strain>
        <tissue evidence="11">Young leaves</tissue>
    </source>
</reference>
<protein>
    <recommendedName>
        <fullName evidence="6">caffeate O-methyltransferase</fullName>
        <ecNumber evidence="6">2.1.1.68</ecNumber>
    </recommendedName>
</protein>
<dbReference type="GO" id="GO:0032259">
    <property type="term" value="P:methylation"/>
    <property type="evidence" value="ECO:0007669"/>
    <property type="project" value="UniProtKB-KW"/>
</dbReference>
<dbReference type="InterPro" id="IPR036390">
    <property type="entry name" value="WH_DNA-bd_sf"/>
</dbReference>
<dbReference type="Proteomes" id="UP000236291">
    <property type="component" value="Unassembled WGS sequence"/>
</dbReference>
<evidence type="ECO:0000313" key="12">
    <source>
        <dbReference type="Proteomes" id="UP000236291"/>
    </source>
</evidence>
<dbReference type="EC" id="2.1.1.68" evidence="6"/>
<evidence type="ECO:0000313" key="11">
    <source>
        <dbReference type="EMBL" id="PNY01373.1"/>
    </source>
</evidence>
<dbReference type="Gene3D" id="3.40.50.150">
    <property type="entry name" value="Vaccinia Virus protein VP39"/>
    <property type="match status" value="1"/>
</dbReference>
<accession>A0A2K3NEC3</accession>
<comment type="pathway">
    <text evidence="1">Aromatic compound metabolism; phenylpropanoid biosynthesis.</text>
</comment>
<feature type="active site" description="Proton acceptor" evidence="8">
    <location>
        <position position="278"/>
    </location>
</feature>
<dbReference type="PIRSF" id="PIRSF005739">
    <property type="entry name" value="O-mtase"/>
    <property type="match status" value="1"/>
</dbReference>
<dbReference type="GO" id="GO:0047763">
    <property type="term" value="F:caffeate O-methyltransferase activity"/>
    <property type="evidence" value="ECO:0007669"/>
    <property type="project" value="UniProtKB-EC"/>
</dbReference>
<gene>
    <name evidence="11" type="ORF">L195_g024665</name>
</gene>
<dbReference type="AlphaFoldDB" id="A0A2K3NEC3"/>
<dbReference type="InterPro" id="IPR016461">
    <property type="entry name" value="COMT-like"/>
</dbReference>
<keyword evidence="3 11" id="KW-0808">Transferase</keyword>
<keyword evidence="4" id="KW-0949">S-adenosyl-L-methionine</keyword>
<evidence type="ECO:0000256" key="4">
    <source>
        <dbReference type="ARBA" id="ARBA00022691"/>
    </source>
</evidence>
<feature type="domain" description="O-methyltransferase dimerisation" evidence="10">
    <location>
        <begin position="32"/>
        <end position="127"/>
    </location>
</feature>
<evidence type="ECO:0000256" key="7">
    <source>
        <dbReference type="ARBA" id="ARBA00045231"/>
    </source>
</evidence>
<dbReference type="FunFam" id="1.10.10.10:FF:000357">
    <property type="entry name" value="Caffeic acid 3-O-methyltransferase"/>
    <property type="match status" value="1"/>
</dbReference>
<evidence type="ECO:0000256" key="5">
    <source>
        <dbReference type="ARBA" id="ARBA00022733"/>
    </source>
</evidence>
<dbReference type="PROSITE" id="PS51683">
    <property type="entry name" value="SAM_OMT_II"/>
    <property type="match status" value="1"/>
</dbReference>
<keyword evidence="5" id="KW-0438">Lignin biosynthesis</keyword>
<evidence type="ECO:0000256" key="2">
    <source>
        <dbReference type="ARBA" id="ARBA00022603"/>
    </source>
</evidence>
<dbReference type="GO" id="GO:0009809">
    <property type="term" value="P:lignin biosynthetic process"/>
    <property type="evidence" value="ECO:0007669"/>
    <property type="project" value="UniProtKB-KW"/>
</dbReference>
<comment type="function">
    <text evidence="7">Catalyzes the conversion of caffeic acid to ferulic acid and of 5-hydroxyferulic acid to sinapic acid. The resulting products may subsequently be converted to the corresponding alcohols that are incorporated into lignins.</text>
</comment>
<evidence type="ECO:0000256" key="3">
    <source>
        <dbReference type="ARBA" id="ARBA00022679"/>
    </source>
</evidence>
<dbReference type="SUPFAM" id="SSF53335">
    <property type="entry name" value="S-adenosyl-L-methionine-dependent methyltransferases"/>
    <property type="match status" value="1"/>
</dbReference>
<dbReference type="InterPro" id="IPR036388">
    <property type="entry name" value="WH-like_DNA-bd_sf"/>
</dbReference>
<comment type="caution">
    <text evidence="11">The sequence shown here is derived from an EMBL/GenBank/DDBJ whole genome shotgun (WGS) entry which is preliminary data.</text>
</comment>
<dbReference type="InterPro" id="IPR029063">
    <property type="entry name" value="SAM-dependent_MTases_sf"/>
</dbReference>
<evidence type="ECO:0000256" key="8">
    <source>
        <dbReference type="PIRSR" id="PIRSR005739-1"/>
    </source>
</evidence>
<evidence type="ECO:0000259" key="9">
    <source>
        <dbReference type="Pfam" id="PF00891"/>
    </source>
</evidence>
<keyword evidence="2 11" id="KW-0489">Methyltransferase</keyword>
<feature type="domain" description="O-methyltransferase C-terminal" evidence="9">
    <location>
        <begin position="149"/>
        <end position="354"/>
    </location>
</feature>
<dbReference type="FunFam" id="3.40.50.150:FF:000061">
    <property type="entry name" value="Caffeic acid O-methyltransferase"/>
    <property type="match status" value="1"/>
</dbReference>
<organism evidence="11 12">
    <name type="scientific">Trifolium pratense</name>
    <name type="common">Red clover</name>
    <dbReference type="NCBI Taxonomy" id="57577"/>
    <lineage>
        <taxon>Eukaryota</taxon>
        <taxon>Viridiplantae</taxon>
        <taxon>Streptophyta</taxon>
        <taxon>Embryophyta</taxon>
        <taxon>Tracheophyta</taxon>
        <taxon>Spermatophyta</taxon>
        <taxon>Magnoliopsida</taxon>
        <taxon>eudicotyledons</taxon>
        <taxon>Gunneridae</taxon>
        <taxon>Pentapetalae</taxon>
        <taxon>rosids</taxon>
        <taxon>fabids</taxon>
        <taxon>Fabales</taxon>
        <taxon>Fabaceae</taxon>
        <taxon>Papilionoideae</taxon>
        <taxon>50 kb inversion clade</taxon>
        <taxon>NPAAA clade</taxon>
        <taxon>Hologalegina</taxon>
        <taxon>IRL clade</taxon>
        <taxon>Trifolieae</taxon>
        <taxon>Trifolium</taxon>
    </lineage>
</organism>
<evidence type="ECO:0000256" key="6">
    <source>
        <dbReference type="ARBA" id="ARBA00039011"/>
    </source>
</evidence>
<reference evidence="11 12" key="1">
    <citation type="journal article" date="2014" name="Am. J. Bot.">
        <title>Genome assembly and annotation for red clover (Trifolium pratense; Fabaceae).</title>
        <authorList>
            <person name="Istvanek J."/>
            <person name="Jaros M."/>
            <person name="Krenek A."/>
            <person name="Repkova J."/>
        </authorList>
    </citation>
    <scope>NUCLEOTIDE SEQUENCE [LARGE SCALE GENOMIC DNA]</scope>
    <source>
        <strain evidence="12">cv. Tatra</strain>
        <tissue evidence="11">Young leaves</tissue>
    </source>
</reference>
<dbReference type="GO" id="GO:0008757">
    <property type="term" value="F:S-adenosylmethionine-dependent methyltransferase activity"/>
    <property type="evidence" value="ECO:0007669"/>
    <property type="project" value="UniProtKB-ARBA"/>
</dbReference>